<dbReference type="PROSITE" id="PS50994">
    <property type="entry name" value="INTEGRASE"/>
    <property type="match status" value="1"/>
</dbReference>
<dbReference type="AlphaFoldDB" id="A0A382IXX5"/>
<evidence type="ECO:0000313" key="2">
    <source>
        <dbReference type="EMBL" id="SVC03987.1"/>
    </source>
</evidence>
<name>A0A382IXX5_9ZZZZ</name>
<protein>
    <recommendedName>
        <fullName evidence="1">Integrase catalytic domain-containing protein</fullName>
    </recommendedName>
</protein>
<feature type="domain" description="Integrase catalytic" evidence="1">
    <location>
        <begin position="118"/>
        <end position="201"/>
    </location>
</feature>
<dbReference type="PANTHER" id="PTHR46889:SF4">
    <property type="entry name" value="TRANSPOSASE INSO FOR INSERTION SEQUENCE ELEMENT IS911B-RELATED"/>
    <property type="match status" value="1"/>
</dbReference>
<dbReference type="InterPro" id="IPR001584">
    <property type="entry name" value="Integrase_cat-core"/>
</dbReference>
<dbReference type="InterPro" id="IPR025948">
    <property type="entry name" value="HTH-like_dom"/>
</dbReference>
<reference evidence="2" key="1">
    <citation type="submission" date="2018-05" db="EMBL/GenBank/DDBJ databases">
        <authorList>
            <person name="Lanie J.A."/>
            <person name="Ng W.-L."/>
            <person name="Kazmierczak K.M."/>
            <person name="Andrzejewski T.M."/>
            <person name="Davidsen T.M."/>
            <person name="Wayne K.J."/>
            <person name="Tettelin H."/>
            <person name="Glass J.I."/>
            <person name="Rusch D."/>
            <person name="Podicherti R."/>
            <person name="Tsui H.-C.T."/>
            <person name="Winkler M.E."/>
        </authorList>
    </citation>
    <scope>NUCLEOTIDE SEQUENCE</scope>
</reference>
<sequence length="201" mass="23446">MIQRCREDFPVSMMCRALKVSSSGYYEWRSRPPSARSQDNARLLRKVRRLHEESDCVFGSPRIWDDLRYDGETCSLNRVARLMKSNALIGIPAKKQWRKRKSGDRPEDVVNHLKRDFSATNPNIKWVTDITYVRTGEGWLYLAVVVDLCHGRVVGWSMSHRMETQLVVQAVLMALWQKKDHTAVILHSDRGSQYTSHEYQH</sequence>
<evidence type="ECO:0000259" key="1">
    <source>
        <dbReference type="PROSITE" id="PS50994"/>
    </source>
</evidence>
<dbReference type="Gene3D" id="3.30.420.10">
    <property type="entry name" value="Ribonuclease H-like superfamily/Ribonuclease H"/>
    <property type="match status" value="1"/>
</dbReference>
<proteinExistence type="predicted"/>
<feature type="non-terminal residue" evidence="2">
    <location>
        <position position="201"/>
    </location>
</feature>
<gene>
    <name evidence="2" type="ORF">METZ01_LOCUS256841</name>
</gene>
<dbReference type="Pfam" id="PF13276">
    <property type="entry name" value="HTH_21"/>
    <property type="match status" value="1"/>
</dbReference>
<dbReference type="SUPFAM" id="SSF53098">
    <property type="entry name" value="Ribonuclease H-like"/>
    <property type="match status" value="1"/>
</dbReference>
<dbReference type="PANTHER" id="PTHR46889">
    <property type="entry name" value="TRANSPOSASE INSF FOR INSERTION SEQUENCE IS3B-RELATED"/>
    <property type="match status" value="1"/>
</dbReference>
<dbReference type="InterPro" id="IPR048020">
    <property type="entry name" value="Transpos_IS3"/>
</dbReference>
<dbReference type="GO" id="GO:0015074">
    <property type="term" value="P:DNA integration"/>
    <property type="evidence" value="ECO:0007669"/>
    <property type="project" value="InterPro"/>
</dbReference>
<dbReference type="InterPro" id="IPR012337">
    <property type="entry name" value="RNaseH-like_sf"/>
</dbReference>
<dbReference type="GO" id="GO:0003676">
    <property type="term" value="F:nucleic acid binding"/>
    <property type="evidence" value="ECO:0007669"/>
    <property type="project" value="InterPro"/>
</dbReference>
<dbReference type="InterPro" id="IPR050900">
    <property type="entry name" value="Transposase_IS3/IS150/IS904"/>
</dbReference>
<dbReference type="EMBL" id="UINC01070102">
    <property type="protein sequence ID" value="SVC03987.1"/>
    <property type="molecule type" value="Genomic_DNA"/>
</dbReference>
<dbReference type="NCBIfam" id="NF033516">
    <property type="entry name" value="transpos_IS3"/>
    <property type="match status" value="1"/>
</dbReference>
<dbReference type="InterPro" id="IPR036397">
    <property type="entry name" value="RNaseH_sf"/>
</dbReference>
<organism evidence="2">
    <name type="scientific">marine metagenome</name>
    <dbReference type="NCBI Taxonomy" id="408172"/>
    <lineage>
        <taxon>unclassified sequences</taxon>
        <taxon>metagenomes</taxon>
        <taxon>ecological metagenomes</taxon>
    </lineage>
</organism>
<dbReference type="Pfam" id="PF00665">
    <property type="entry name" value="rve"/>
    <property type="match status" value="1"/>
</dbReference>
<accession>A0A382IXX5</accession>